<organism evidence="3 4">
    <name type="scientific">Zasmidium cellare ATCC 36951</name>
    <dbReference type="NCBI Taxonomy" id="1080233"/>
    <lineage>
        <taxon>Eukaryota</taxon>
        <taxon>Fungi</taxon>
        <taxon>Dikarya</taxon>
        <taxon>Ascomycota</taxon>
        <taxon>Pezizomycotina</taxon>
        <taxon>Dothideomycetes</taxon>
        <taxon>Dothideomycetidae</taxon>
        <taxon>Mycosphaerellales</taxon>
        <taxon>Mycosphaerellaceae</taxon>
        <taxon>Zasmidium</taxon>
    </lineage>
</organism>
<evidence type="ECO:0000313" key="3">
    <source>
        <dbReference type="EMBL" id="KAF2162009.1"/>
    </source>
</evidence>
<feature type="region of interest" description="Disordered" evidence="1">
    <location>
        <begin position="197"/>
        <end position="220"/>
    </location>
</feature>
<feature type="signal peptide" evidence="2">
    <location>
        <begin position="1"/>
        <end position="17"/>
    </location>
</feature>
<evidence type="ECO:0000256" key="2">
    <source>
        <dbReference type="SAM" id="SignalP"/>
    </source>
</evidence>
<dbReference type="EMBL" id="ML993616">
    <property type="protein sequence ID" value="KAF2162009.1"/>
    <property type="molecule type" value="Genomic_DNA"/>
</dbReference>
<gene>
    <name evidence="3" type="ORF">M409DRAFT_58765</name>
</gene>
<dbReference type="AlphaFoldDB" id="A0A6A6C8M2"/>
<keyword evidence="4" id="KW-1185">Reference proteome</keyword>
<name>A0A6A6C8M2_ZASCE</name>
<proteinExistence type="predicted"/>
<reference evidence="3" key="1">
    <citation type="journal article" date="2020" name="Stud. Mycol.">
        <title>101 Dothideomycetes genomes: a test case for predicting lifestyles and emergence of pathogens.</title>
        <authorList>
            <person name="Haridas S."/>
            <person name="Albert R."/>
            <person name="Binder M."/>
            <person name="Bloem J."/>
            <person name="Labutti K."/>
            <person name="Salamov A."/>
            <person name="Andreopoulos B."/>
            <person name="Baker S."/>
            <person name="Barry K."/>
            <person name="Bills G."/>
            <person name="Bluhm B."/>
            <person name="Cannon C."/>
            <person name="Castanera R."/>
            <person name="Culley D."/>
            <person name="Daum C."/>
            <person name="Ezra D."/>
            <person name="Gonzalez J."/>
            <person name="Henrissat B."/>
            <person name="Kuo A."/>
            <person name="Liang C."/>
            <person name="Lipzen A."/>
            <person name="Lutzoni F."/>
            <person name="Magnuson J."/>
            <person name="Mondo S."/>
            <person name="Nolan M."/>
            <person name="Ohm R."/>
            <person name="Pangilinan J."/>
            <person name="Park H.-J."/>
            <person name="Ramirez L."/>
            <person name="Alfaro M."/>
            <person name="Sun H."/>
            <person name="Tritt A."/>
            <person name="Yoshinaga Y."/>
            <person name="Zwiers L.-H."/>
            <person name="Turgeon B."/>
            <person name="Goodwin S."/>
            <person name="Spatafora J."/>
            <person name="Crous P."/>
            <person name="Grigoriev I."/>
        </authorList>
    </citation>
    <scope>NUCLEOTIDE SEQUENCE</scope>
    <source>
        <strain evidence="3">ATCC 36951</strain>
    </source>
</reference>
<protein>
    <submittedName>
        <fullName evidence="3">Uncharacterized protein</fullName>
    </submittedName>
</protein>
<dbReference type="Proteomes" id="UP000799537">
    <property type="component" value="Unassembled WGS sequence"/>
</dbReference>
<feature type="chain" id="PRO_5025645600" evidence="2">
    <location>
        <begin position="18"/>
        <end position="290"/>
    </location>
</feature>
<accession>A0A6A6C8M2</accession>
<evidence type="ECO:0000256" key="1">
    <source>
        <dbReference type="SAM" id="MobiDB-lite"/>
    </source>
</evidence>
<evidence type="ECO:0000313" key="4">
    <source>
        <dbReference type="Proteomes" id="UP000799537"/>
    </source>
</evidence>
<feature type="compositionally biased region" description="Low complexity" evidence="1">
    <location>
        <begin position="269"/>
        <end position="284"/>
    </location>
</feature>
<feature type="region of interest" description="Disordered" evidence="1">
    <location>
        <begin position="266"/>
        <end position="290"/>
    </location>
</feature>
<dbReference type="RefSeq" id="XP_033662898.1">
    <property type="nucleotide sequence ID" value="XM_033813996.1"/>
</dbReference>
<sequence length="290" mass="30568">MILTWLLLAVLAALTAASKSLPATSSPSSAPWSSSPISGMDSTSCRALTITETVTSTIWPTIITLPPWYYNTTTSTASTPARSSIGPTTFTIPLHNTSKASTSTIPDLSWSVIVPTLSLITTTDSHDYPPASANVTYPWSATGYIPPIPSVNHTITVYPASSGVPISSANNSYTWIPATFTTPRSFPNDTFTWIPATSTAPNPSTSHTSTSLPTSFTATTSSPSVITTWIPGERSPTIIILTTISSSDSIITTWIRTTLTGTFSNPKWSPTSTPTLSTPTLSTTGSKKEG</sequence>
<keyword evidence="2" id="KW-0732">Signal</keyword>
<dbReference type="GeneID" id="54567268"/>